<sequence>MNTVVLALLVAVVAALFYYPTFVRIPSAEEVSGNTAQRAATPTQAMSSAPSAQAQQTNAGSAAAPAGQVPSAPTASAVASPSQTPQASTAQVVELPPATGKKVIIVGGGLAGMSAAIEAVRAGAHVDMLEKTIRWGGNSEKASSGMNAARTAAQIKLNLKDSVEEFYKDTIASGHGLSNEELVDVMTKESASAYDFLSSFDIDLNTVTKLGGHSRARTHRPSERVTGNVGWEITSTLSKYLATLPRDRLTMKLGARLTSLVVEDGRVVGVKYTKIVRDEKGHETGEELAELRGDSVILATGGYSRADDLLRKYIPKIVDLPTTNGPFAEGDGIKVAEQINASLIHMDQVQLHPTSFVSPKDPLAKTKFLAPEALRGLGGILINQDGKRFVNELDTRDKVTQAIFKNCKPLIVEQEVNGQMKTVVGPVVAHLIMTDEAVKLFPNLQFYQAKGFLHGYLGVEEMAEGLELPGNTLKQTFAEYHECFVRQGNCADPFGKKDFPFGTRSNDVFHAMMITPAIHYTMGGLEIDKEAHVLRAAATENKDEAAEAATATKEIIPGLFAAGEVTGGVHGANRLGGNSLLECVVFGRRAGRFAAAFTETATAPEVTSSSPSSTPASVV</sequence>
<feature type="signal peptide" evidence="6">
    <location>
        <begin position="1"/>
        <end position="15"/>
    </location>
</feature>
<feature type="domain" description="FAD-dependent oxidoreductase 2 FAD-binding" evidence="7">
    <location>
        <begin position="103"/>
        <end position="580"/>
    </location>
</feature>
<keyword evidence="6" id="KW-0732">Signal</keyword>
<evidence type="ECO:0000313" key="8">
    <source>
        <dbReference type="EMBL" id="ELR22936.1"/>
    </source>
</evidence>
<evidence type="ECO:0000256" key="5">
    <source>
        <dbReference type="SAM" id="MobiDB-lite"/>
    </source>
</evidence>
<dbReference type="Proteomes" id="UP000011083">
    <property type="component" value="Unassembled WGS sequence"/>
</dbReference>
<evidence type="ECO:0000256" key="3">
    <source>
        <dbReference type="ARBA" id="ARBA00022827"/>
    </source>
</evidence>
<keyword evidence="4" id="KW-0560">Oxidoreductase</keyword>
<reference evidence="8 9" key="1">
    <citation type="journal article" date="2013" name="Genome Biol.">
        <title>Genome of Acanthamoeba castellanii highlights extensive lateral gene transfer and early evolution of tyrosine kinase signaling.</title>
        <authorList>
            <person name="Clarke M."/>
            <person name="Lohan A.J."/>
            <person name="Liu B."/>
            <person name="Lagkouvardos I."/>
            <person name="Roy S."/>
            <person name="Zafar N."/>
            <person name="Bertelli C."/>
            <person name="Schilde C."/>
            <person name="Kianianmomeni A."/>
            <person name="Burglin T.R."/>
            <person name="Frech C."/>
            <person name="Turcotte B."/>
            <person name="Kopec K.O."/>
            <person name="Synnott J.M."/>
            <person name="Choo C."/>
            <person name="Paponov I."/>
            <person name="Finkler A."/>
            <person name="Soon Heng Tan C."/>
            <person name="Hutchins A.P."/>
            <person name="Weinmeier T."/>
            <person name="Rattei T."/>
            <person name="Chu J.S."/>
            <person name="Gimenez G."/>
            <person name="Irimia M."/>
            <person name="Rigden D.J."/>
            <person name="Fitzpatrick D.A."/>
            <person name="Lorenzo-Morales J."/>
            <person name="Bateman A."/>
            <person name="Chiu C.H."/>
            <person name="Tang P."/>
            <person name="Hegemann P."/>
            <person name="Fromm H."/>
            <person name="Raoult D."/>
            <person name="Greub G."/>
            <person name="Miranda-Saavedra D."/>
            <person name="Chen N."/>
            <person name="Nash P."/>
            <person name="Ginger M.L."/>
            <person name="Horn M."/>
            <person name="Schaap P."/>
            <person name="Caler L."/>
            <person name="Loftus B."/>
        </authorList>
    </citation>
    <scope>NUCLEOTIDE SEQUENCE [LARGE SCALE GENOMIC DNA]</scope>
    <source>
        <strain evidence="8 9">Neff</strain>
    </source>
</reference>
<keyword evidence="3" id="KW-0274">FAD</keyword>
<protein>
    <submittedName>
        <fullName evidence="8">Flavocytochrome c subfamily protein</fullName>
    </submittedName>
</protein>
<evidence type="ECO:0000256" key="2">
    <source>
        <dbReference type="ARBA" id="ARBA00022630"/>
    </source>
</evidence>
<feature type="chain" id="PRO_5013379717" evidence="6">
    <location>
        <begin position="16"/>
        <end position="619"/>
    </location>
</feature>
<dbReference type="GO" id="GO:0010181">
    <property type="term" value="F:FMN binding"/>
    <property type="evidence" value="ECO:0007669"/>
    <property type="project" value="InterPro"/>
</dbReference>
<comment type="cofactor">
    <cofactor evidence="1">
        <name>FAD</name>
        <dbReference type="ChEBI" id="CHEBI:57692"/>
    </cofactor>
</comment>
<accession>L8HEV0</accession>
<dbReference type="Gene3D" id="3.50.50.60">
    <property type="entry name" value="FAD/NAD(P)-binding domain"/>
    <property type="match status" value="1"/>
</dbReference>
<dbReference type="InterPro" id="IPR010960">
    <property type="entry name" value="Flavocytochrome_c"/>
</dbReference>
<evidence type="ECO:0000256" key="6">
    <source>
        <dbReference type="SAM" id="SignalP"/>
    </source>
</evidence>
<gene>
    <name evidence="8" type="ORF">ACA1_036260</name>
</gene>
<keyword evidence="9" id="KW-1185">Reference proteome</keyword>
<dbReference type="STRING" id="1257118.L8HEV0"/>
<organism evidence="8 9">
    <name type="scientific">Acanthamoeba castellanii (strain ATCC 30010 / Neff)</name>
    <dbReference type="NCBI Taxonomy" id="1257118"/>
    <lineage>
        <taxon>Eukaryota</taxon>
        <taxon>Amoebozoa</taxon>
        <taxon>Discosea</taxon>
        <taxon>Longamoebia</taxon>
        <taxon>Centramoebida</taxon>
        <taxon>Acanthamoebidae</taxon>
        <taxon>Acanthamoeba</taxon>
    </lineage>
</organism>
<dbReference type="SUPFAM" id="SSF56425">
    <property type="entry name" value="Succinate dehydrogenase/fumarate reductase flavoprotein, catalytic domain"/>
    <property type="match status" value="1"/>
</dbReference>
<dbReference type="PANTHER" id="PTHR43400:SF7">
    <property type="entry name" value="FAD-DEPENDENT OXIDOREDUCTASE 2 FAD BINDING DOMAIN-CONTAINING PROTEIN"/>
    <property type="match status" value="1"/>
</dbReference>
<evidence type="ECO:0000259" key="7">
    <source>
        <dbReference type="Pfam" id="PF00890"/>
    </source>
</evidence>
<evidence type="ECO:0000256" key="4">
    <source>
        <dbReference type="ARBA" id="ARBA00023002"/>
    </source>
</evidence>
<dbReference type="Gene3D" id="3.90.700.10">
    <property type="entry name" value="Succinate dehydrogenase/fumarate reductase flavoprotein, catalytic domain"/>
    <property type="match status" value="1"/>
</dbReference>
<dbReference type="VEuPathDB" id="AmoebaDB:ACA1_036260"/>
<dbReference type="InterPro" id="IPR027477">
    <property type="entry name" value="Succ_DH/fumarate_Rdtase_cat_sf"/>
</dbReference>
<dbReference type="AlphaFoldDB" id="L8HEV0"/>
<dbReference type="OrthoDB" id="71672at2759"/>
<evidence type="ECO:0000313" key="9">
    <source>
        <dbReference type="Proteomes" id="UP000011083"/>
    </source>
</evidence>
<dbReference type="PANTHER" id="PTHR43400">
    <property type="entry name" value="FUMARATE REDUCTASE"/>
    <property type="match status" value="1"/>
</dbReference>
<dbReference type="OMA" id="EDLWVVV"/>
<dbReference type="KEGG" id="acan:ACA1_036260"/>
<dbReference type="Pfam" id="PF00890">
    <property type="entry name" value="FAD_binding_2"/>
    <property type="match status" value="1"/>
</dbReference>
<dbReference type="InterPro" id="IPR036188">
    <property type="entry name" value="FAD/NAD-bd_sf"/>
</dbReference>
<keyword evidence="2" id="KW-0285">Flavoprotein</keyword>
<dbReference type="GeneID" id="14923901"/>
<feature type="region of interest" description="Disordered" evidence="5">
    <location>
        <begin position="30"/>
        <end position="83"/>
    </location>
</feature>
<dbReference type="NCBIfam" id="TIGR01813">
    <property type="entry name" value="flavo_cyto_c"/>
    <property type="match status" value="1"/>
</dbReference>
<dbReference type="InterPro" id="IPR003953">
    <property type="entry name" value="FAD-dep_OxRdtase_2_FAD-bd"/>
</dbReference>
<dbReference type="EMBL" id="KB007868">
    <property type="protein sequence ID" value="ELR22936.1"/>
    <property type="molecule type" value="Genomic_DNA"/>
</dbReference>
<feature type="compositionally biased region" description="Low complexity" evidence="5">
    <location>
        <begin position="39"/>
        <end position="57"/>
    </location>
</feature>
<dbReference type="InterPro" id="IPR050315">
    <property type="entry name" value="FAD-oxidoreductase_2"/>
</dbReference>
<proteinExistence type="predicted"/>
<feature type="compositionally biased region" description="Low complexity" evidence="5">
    <location>
        <begin position="69"/>
        <end position="83"/>
    </location>
</feature>
<evidence type="ECO:0000256" key="1">
    <source>
        <dbReference type="ARBA" id="ARBA00001974"/>
    </source>
</evidence>
<dbReference type="SUPFAM" id="SSF51905">
    <property type="entry name" value="FAD/NAD(P)-binding domain"/>
    <property type="match status" value="1"/>
</dbReference>
<name>L8HEV0_ACACF</name>
<dbReference type="RefSeq" id="XP_004352075.1">
    <property type="nucleotide sequence ID" value="XM_004352023.1"/>
</dbReference>
<dbReference type="GO" id="GO:0016491">
    <property type="term" value="F:oxidoreductase activity"/>
    <property type="evidence" value="ECO:0007669"/>
    <property type="project" value="UniProtKB-KW"/>
</dbReference>